<dbReference type="EMBL" id="CP073720">
    <property type="protein sequence ID" value="UWP85260.1"/>
    <property type="molecule type" value="Genomic_DNA"/>
</dbReference>
<dbReference type="RefSeq" id="WP_259863347.1">
    <property type="nucleotide sequence ID" value="NZ_BAAAST010000006.1"/>
</dbReference>
<name>A0ABY5W7C2_9ACTN</name>
<evidence type="ECO:0000313" key="2">
    <source>
        <dbReference type="Proteomes" id="UP001059617"/>
    </source>
</evidence>
<protein>
    <recommendedName>
        <fullName evidence="3">(2Fe-2S) ferredoxin domain-containing protein</fullName>
    </recommendedName>
</protein>
<evidence type="ECO:0000313" key="1">
    <source>
        <dbReference type="EMBL" id="UWP85260.1"/>
    </source>
</evidence>
<gene>
    <name evidence="1" type="ORF">Dfulv_13915</name>
</gene>
<sequence length="128" mass="13337">MTGTDNTPVPVTGCTVTVCRDCCCGSTRKHPGVDHDAQIDRLRRALPAPHRIRVSDCLDTCDQSNVVVVHPTPEARQAGARPVWFGLVLGDAVTDDIAAWVRAGGPGRAPIGDTLALSVIAASAGSAR</sequence>
<organism evidence="1 2">
    <name type="scientific">Dactylosporangium fulvum</name>
    <dbReference type="NCBI Taxonomy" id="53359"/>
    <lineage>
        <taxon>Bacteria</taxon>
        <taxon>Bacillati</taxon>
        <taxon>Actinomycetota</taxon>
        <taxon>Actinomycetes</taxon>
        <taxon>Micromonosporales</taxon>
        <taxon>Micromonosporaceae</taxon>
        <taxon>Dactylosporangium</taxon>
    </lineage>
</organism>
<reference evidence="1" key="1">
    <citation type="submission" date="2021-04" db="EMBL/GenBank/DDBJ databases">
        <authorList>
            <person name="Hartkoorn R.C."/>
            <person name="Beaudoing E."/>
            <person name="Hot D."/>
        </authorList>
    </citation>
    <scope>NUCLEOTIDE SEQUENCE</scope>
    <source>
        <strain evidence="1">NRRL B-16292</strain>
    </source>
</reference>
<evidence type="ECO:0008006" key="3">
    <source>
        <dbReference type="Google" id="ProtNLM"/>
    </source>
</evidence>
<dbReference type="Proteomes" id="UP001059617">
    <property type="component" value="Chromosome"/>
</dbReference>
<accession>A0ABY5W7C2</accession>
<proteinExistence type="predicted"/>
<reference evidence="1" key="2">
    <citation type="submission" date="2022-09" db="EMBL/GenBank/DDBJ databases">
        <title>Biosynthetic gene clusters of Dactylosporangioum fulvum.</title>
        <authorList>
            <person name="Caradec T."/>
        </authorList>
    </citation>
    <scope>NUCLEOTIDE SEQUENCE</scope>
    <source>
        <strain evidence="1">NRRL B-16292</strain>
    </source>
</reference>
<keyword evidence="2" id="KW-1185">Reference proteome</keyword>